<keyword evidence="2" id="KW-1185">Reference proteome</keyword>
<protein>
    <submittedName>
        <fullName evidence="1">Uncharacterized protein</fullName>
    </submittedName>
</protein>
<organism evidence="1 2">
    <name type="scientific">Trichogramma brassicae</name>
    <dbReference type="NCBI Taxonomy" id="86971"/>
    <lineage>
        <taxon>Eukaryota</taxon>
        <taxon>Metazoa</taxon>
        <taxon>Ecdysozoa</taxon>
        <taxon>Arthropoda</taxon>
        <taxon>Hexapoda</taxon>
        <taxon>Insecta</taxon>
        <taxon>Pterygota</taxon>
        <taxon>Neoptera</taxon>
        <taxon>Endopterygota</taxon>
        <taxon>Hymenoptera</taxon>
        <taxon>Apocrita</taxon>
        <taxon>Proctotrupomorpha</taxon>
        <taxon>Chalcidoidea</taxon>
        <taxon>Trichogrammatidae</taxon>
        <taxon>Trichogramma</taxon>
    </lineage>
</organism>
<evidence type="ECO:0000313" key="2">
    <source>
        <dbReference type="Proteomes" id="UP000479190"/>
    </source>
</evidence>
<dbReference type="EMBL" id="CADCXV010000546">
    <property type="protein sequence ID" value="CAB0030819.1"/>
    <property type="molecule type" value="Genomic_DNA"/>
</dbReference>
<accession>A0A6H5I0H5</accession>
<reference evidence="1 2" key="1">
    <citation type="submission" date="2020-02" db="EMBL/GenBank/DDBJ databases">
        <authorList>
            <person name="Ferguson B K."/>
        </authorList>
    </citation>
    <scope>NUCLEOTIDE SEQUENCE [LARGE SCALE GENOMIC DNA]</scope>
</reference>
<dbReference type="AlphaFoldDB" id="A0A6H5I0H5"/>
<name>A0A6H5I0H5_9HYME</name>
<proteinExistence type="predicted"/>
<evidence type="ECO:0000313" key="1">
    <source>
        <dbReference type="EMBL" id="CAB0030819.1"/>
    </source>
</evidence>
<gene>
    <name evidence="1" type="ORF">TBRA_LOCUS2806</name>
</gene>
<sequence>MSARQKQSIGAPVFVRYAASAAFPTRWCMFLPALHHWSSSLTNARGSTSTVARTQGVMPLVMNAPRRWRSGRPSGLPQLKVGGLTGLYRASPLGSKGGIEK</sequence>
<dbReference type="Proteomes" id="UP000479190">
    <property type="component" value="Unassembled WGS sequence"/>
</dbReference>